<gene>
    <name evidence="3" type="ORF">H0H81_000112</name>
</gene>
<feature type="region of interest" description="Disordered" evidence="1">
    <location>
        <begin position="176"/>
        <end position="218"/>
    </location>
</feature>
<keyword evidence="2" id="KW-0812">Transmembrane</keyword>
<keyword evidence="4" id="KW-1185">Reference proteome</keyword>
<reference evidence="3" key="2">
    <citation type="submission" date="2021-10" db="EMBL/GenBank/DDBJ databases">
        <title>Phylogenomics reveals ancestral predisposition of the termite-cultivated fungus Termitomyces towards a domesticated lifestyle.</title>
        <authorList>
            <person name="Auxier B."/>
            <person name="Grum-Grzhimaylo A."/>
            <person name="Cardenas M.E."/>
            <person name="Lodge J.D."/>
            <person name="Laessoe T."/>
            <person name="Pedersen O."/>
            <person name="Smith M.E."/>
            <person name="Kuyper T.W."/>
            <person name="Franco-Molano E.A."/>
            <person name="Baroni T.J."/>
            <person name="Aanen D.K."/>
        </authorList>
    </citation>
    <scope>NUCLEOTIDE SEQUENCE</scope>
    <source>
        <strain evidence="3">D49</strain>
    </source>
</reference>
<evidence type="ECO:0000313" key="3">
    <source>
        <dbReference type="EMBL" id="KAG5653478.1"/>
    </source>
</evidence>
<dbReference type="EMBL" id="JABCKI010000050">
    <property type="protein sequence ID" value="KAG5653478.1"/>
    <property type="molecule type" value="Genomic_DNA"/>
</dbReference>
<dbReference type="Proteomes" id="UP000717328">
    <property type="component" value="Unassembled WGS sequence"/>
</dbReference>
<dbReference type="AlphaFoldDB" id="A0A9P7GRY3"/>
<proteinExistence type="predicted"/>
<protein>
    <submittedName>
        <fullName evidence="3">Uncharacterized protein</fullName>
    </submittedName>
</protein>
<accession>A0A9P7GRY3</accession>
<evidence type="ECO:0000256" key="2">
    <source>
        <dbReference type="SAM" id="Phobius"/>
    </source>
</evidence>
<feature type="transmembrane region" description="Helical" evidence="2">
    <location>
        <begin position="29"/>
        <end position="51"/>
    </location>
</feature>
<sequence length="416" mass="45054">MSAIPGAAAEQVCYTTIEGFWQCTDQLPLGVRIAICIGVSIILTVLLTACFSVSANRRRSREISQQQAIASVYQVDATRIQPTQQSSYVTSFDHRSPAAYPLPRSAYPQSQAHTPDPPSSFPKTPAGYSHTPDTGLYSVDLKHDTYEDQKTPSPSSQNAPPHVRFSATQRYHAKFRTKGPQTAPVNPAFKSPGAYPFPGYSPRPGSTQQPYTAYPGGSHAAQIPLGSLPAPHYSSSFVTPTPPNITAEFRANYMQHKYDVNINNHIISGFMYMSPSQGKIRLDGADDGNLLSSLFDFTTTNGSLVSNKILSFNGGVKSPQCNSFFVAPFIPLISPDILAATGAVYVGIQHDELHGDVSGWTFSYGDVVVTTFIGTNNTLVRYDFAAPGPLRTFTTTRFFNIVAGPVDAAVFETSCE</sequence>
<keyword evidence="2" id="KW-1133">Transmembrane helix</keyword>
<evidence type="ECO:0000256" key="1">
    <source>
        <dbReference type="SAM" id="MobiDB-lite"/>
    </source>
</evidence>
<dbReference type="OrthoDB" id="3535343at2759"/>
<organism evidence="3 4">
    <name type="scientific">Sphagnurus paluster</name>
    <dbReference type="NCBI Taxonomy" id="117069"/>
    <lineage>
        <taxon>Eukaryota</taxon>
        <taxon>Fungi</taxon>
        <taxon>Dikarya</taxon>
        <taxon>Basidiomycota</taxon>
        <taxon>Agaricomycotina</taxon>
        <taxon>Agaricomycetes</taxon>
        <taxon>Agaricomycetidae</taxon>
        <taxon>Agaricales</taxon>
        <taxon>Tricholomatineae</taxon>
        <taxon>Lyophyllaceae</taxon>
        <taxon>Sphagnurus</taxon>
    </lineage>
</organism>
<evidence type="ECO:0000313" key="4">
    <source>
        <dbReference type="Proteomes" id="UP000717328"/>
    </source>
</evidence>
<comment type="caution">
    <text evidence="3">The sequence shown here is derived from an EMBL/GenBank/DDBJ whole genome shotgun (WGS) entry which is preliminary data.</text>
</comment>
<reference evidence="3" key="1">
    <citation type="submission" date="2021-02" db="EMBL/GenBank/DDBJ databases">
        <authorList>
            <person name="Nieuwenhuis M."/>
            <person name="Van De Peppel L.J.J."/>
        </authorList>
    </citation>
    <scope>NUCLEOTIDE SEQUENCE</scope>
    <source>
        <strain evidence="3">D49</strain>
    </source>
</reference>
<keyword evidence="2" id="KW-0472">Membrane</keyword>
<feature type="region of interest" description="Disordered" evidence="1">
    <location>
        <begin position="100"/>
        <end position="138"/>
    </location>
</feature>
<name>A0A9P7GRY3_9AGAR</name>